<evidence type="ECO:0000259" key="8">
    <source>
        <dbReference type="Pfam" id="PF00324"/>
    </source>
</evidence>
<gene>
    <name evidence="9" type="ORF">TSTA_029060</name>
</gene>
<protein>
    <submittedName>
        <fullName evidence="9">Arginine permease, putative</fullName>
    </submittedName>
</protein>
<proteinExistence type="predicted"/>
<dbReference type="PhylomeDB" id="B8M519"/>
<feature type="transmembrane region" description="Helical" evidence="7">
    <location>
        <begin position="289"/>
        <end position="307"/>
    </location>
</feature>
<dbReference type="EMBL" id="EQ962654">
    <property type="protein sequence ID" value="EED19625.1"/>
    <property type="molecule type" value="Genomic_DNA"/>
</dbReference>
<name>B8M519_TALSN</name>
<feature type="domain" description="Amino acid permease/ SLC12A" evidence="8">
    <location>
        <begin position="59"/>
        <end position="511"/>
    </location>
</feature>
<dbReference type="Gene3D" id="1.20.1740.10">
    <property type="entry name" value="Amino acid/polyamine transporter I"/>
    <property type="match status" value="1"/>
</dbReference>
<evidence type="ECO:0000256" key="3">
    <source>
        <dbReference type="ARBA" id="ARBA00022692"/>
    </source>
</evidence>
<feature type="transmembrane region" description="Helical" evidence="7">
    <location>
        <begin position="204"/>
        <end position="229"/>
    </location>
</feature>
<dbReference type="OMA" id="FIVWTGI"/>
<dbReference type="OrthoDB" id="3900342at2759"/>
<keyword evidence="4" id="KW-0029">Amino-acid transport</keyword>
<evidence type="ECO:0000313" key="9">
    <source>
        <dbReference type="EMBL" id="EED19625.1"/>
    </source>
</evidence>
<dbReference type="FunFam" id="1.20.1740.10:FF:000001">
    <property type="entry name" value="Amino acid permease"/>
    <property type="match status" value="1"/>
</dbReference>
<dbReference type="HOGENOM" id="CLU_007946_12_2_1"/>
<dbReference type="GeneID" id="8099025"/>
<evidence type="ECO:0000256" key="6">
    <source>
        <dbReference type="ARBA" id="ARBA00023136"/>
    </source>
</evidence>
<feature type="transmembrane region" description="Helical" evidence="7">
    <location>
        <begin position="457"/>
        <end position="476"/>
    </location>
</feature>
<feature type="transmembrane region" description="Helical" evidence="7">
    <location>
        <begin position="87"/>
        <end position="107"/>
    </location>
</feature>
<feature type="transmembrane region" description="Helical" evidence="7">
    <location>
        <begin position="249"/>
        <end position="268"/>
    </location>
</feature>
<evidence type="ECO:0000256" key="1">
    <source>
        <dbReference type="ARBA" id="ARBA00004141"/>
    </source>
</evidence>
<keyword evidence="3 7" id="KW-0812">Transmembrane</keyword>
<accession>B8M519</accession>
<sequence length="547" mass="60532">MASIINNTTSSSRFADVETTVITKRPYESAEEEGEEELVKDISGDVIDHGLRRGLKGRHFVLIALGSIIGPGTFYGLGYALYLSGPLGLLIGFGLIAIAVWILMQCVGEVTAMFPVHGGFIEHANRFVDPALSFALSWLYYIMWSIYLPADWNAAVLILEFWVPDSKMPSWAWYLIFWAFFSVITTLGVRVYGELEYIFGMFKFCSLIVLFFISILANVGAFGGGYVGFRYWTPPDGPIINGINGFGQVFILAATYYVGTEVISLAAGESKNPQRDVPASMSSITYRILVVYMGMAFFQGLICPSSADGLIHADSAVASSPFTIGFELAGWKTAGHFVNAIIIIAFLSAGNGVVYVQSRTLFTMALTGKAPAIFKTTSKRGVPYVAILFSNLWGFLALMNLSVDAGTVFTYFNSVSGTAAYFTWIIIMLTFLRVRSGLNAQGIDPNTLPYRAKGSIWIYRLTLAFFVFLLLIQGFTSFTDGFHYKIFVSSYITIPTFIILFFGYKFYHGTRWLRAHEIPLADRNVYDAALDLGKPKGWKKIGDLLKN</sequence>
<dbReference type="InterPro" id="IPR004841">
    <property type="entry name" value="AA-permease/SLC12A_dom"/>
</dbReference>
<dbReference type="Proteomes" id="UP000001745">
    <property type="component" value="Unassembled WGS sequence"/>
</dbReference>
<evidence type="ECO:0000256" key="4">
    <source>
        <dbReference type="ARBA" id="ARBA00022970"/>
    </source>
</evidence>
<keyword evidence="5 7" id="KW-1133">Transmembrane helix</keyword>
<feature type="transmembrane region" description="Helical" evidence="7">
    <location>
        <begin position="382"/>
        <end position="403"/>
    </location>
</feature>
<dbReference type="PIRSF" id="PIRSF006060">
    <property type="entry name" value="AA_transporter"/>
    <property type="match status" value="1"/>
</dbReference>
<reference evidence="10" key="1">
    <citation type="journal article" date="2015" name="Genome Announc.">
        <title>Genome sequence of the AIDS-associated pathogen Penicillium marneffei (ATCC18224) and its near taxonomic relative Talaromyces stipitatus (ATCC10500).</title>
        <authorList>
            <person name="Nierman W.C."/>
            <person name="Fedorova-Abrams N.D."/>
            <person name="Andrianopoulos A."/>
        </authorList>
    </citation>
    <scope>NUCLEOTIDE SEQUENCE [LARGE SCALE GENOMIC DNA]</scope>
    <source>
        <strain evidence="10">ATCC 10500 / CBS 375.48 / QM 6759 / NRRL 1006</strain>
    </source>
</reference>
<dbReference type="PANTHER" id="PTHR43341">
    <property type="entry name" value="AMINO ACID PERMEASE"/>
    <property type="match status" value="1"/>
</dbReference>
<keyword evidence="6 7" id="KW-0472">Membrane</keyword>
<dbReference type="PROSITE" id="PS00218">
    <property type="entry name" value="AMINO_ACID_PERMEASE_1"/>
    <property type="match status" value="1"/>
</dbReference>
<dbReference type="VEuPathDB" id="FungiDB:TSTA_029060"/>
<dbReference type="RefSeq" id="XP_002480059.1">
    <property type="nucleotide sequence ID" value="XM_002480014.1"/>
</dbReference>
<dbReference type="InParanoid" id="B8M519"/>
<dbReference type="GO" id="GO:0015171">
    <property type="term" value="F:amino acid transmembrane transporter activity"/>
    <property type="evidence" value="ECO:0007669"/>
    <property type="project" value="TreeGrafter"/>
</dbReference>
<dbReference type="STRING" id="441959.B8M519"/>
<evidence type="ECO:0000313" key="10">
    <source>
        <dbReference type="Proteomes" id="UP000001745"/>
    </source>
</evidence>
<feature type="transmembrane region" description="Helical" evidence="7">
    <location>
        <begin position="60"/>
        <end position="81"/>
    </location>
</feature>
<feature type="transmembrane region" description="Helical" evidence="7">
    <location>
        <begin position="171"/>
        <end position="192"/>
    </location>
</feature>
<dbReference type="Pfam" id="PF00324">
    <property type="entry name" value="AA_permease"/>
    <property type="match status" value="1"/>
</dbReference>
<comment type="subcellular location">
    <subcellularLocation>
        <location evidence="1">Membrane</location>
        <topology evidence="1">Multi-pass membrane protein</topology>
    </subcellularLocation>
</comment>
<keyword evidence="2" id="KW-0813">Transport</keyword>
<dbReference type="InterPro" id="IPR050524">
    <property type="entry name" value="APC_YAT"/>
</dbReference>
<dbReference type="AlphaFoldDB" id="B8M519"/>
<organism evidence="9 10">
    <name type="scientific">Talaromyces stipitatus (strain ATCC 10500 / CBS 375.48 / QM 6759 / NRRL 1006)</name>
    <name type="common">Penicillium stipitatum</name>
    <dbReference type="NCBI Taxonomy" id="441959"/>
    <lineage>
        <taxon>Eukaryota</taxon>
        <taxon>Fungi</taxon>
        <taxon>Dikarya</taxon>
        <taxon>Ascomycota</taxon>
        <taxon>Pezizomycotina</taxon>
        <taxon>Eurotiomycetes</taxon>
        <taxon>Eurotiomycetidae</taxon>
        <taxon>Eurotiales</taxon>
        <taxon>Trichocomaceae</taxon>
        <taxon>Talaromyces</taxon>
        <taxon>Talaromyces sect. Talaromyces</taxon>
    </lineage>
</organism>
<keyword evidence="10" id="KW-1185">Reference proteome</keyword>
<feature type="transmembrane region" description="Helical" evidence="7">
    <location>
        <begin position="482"/>
        <end position="504"/>
    </location>
</feature>
<dbReference type="GO" id="GO:0016020">
    <property type="term" value="C:membrane"/>
    <property type="evidence" value="ECO:0007669"/>
    <property type="project" value="UniProtKB-SubCell"/>
</dbReference>
<dbReference type="eggNOG" id="KOG1286">
    <property type="taxonomic scope" value="Eukaryota"/>
</dbReference>
<dbReference type="InterPro" id="IPR004840">
    <property type="entry name" value="Amino_acid_permease_CS"/>
</dbReference>
<evidence type="ECO:0000256" key="5">
    <source>
        <dbReference type="ARBA" id="ARBA00022989"/>
    </source>
</evidence>
<feature type="transmembrane region" description="Helical" evidence="7">
    <location>
        <begin position="409"/>
        <end position="432"/>
    </location>
</feature>
<feature type="transmembrane region" description="Helical" evidence="7">
    <location>
        <begin position="127"/>
        <end position="147"/>
    </location>
</feature>
<dbReference type="PANTHER" id="PTHR43341:SF26">
    <property type="entry name" value="GENERAL AMINO ACID PERMEASE AGP3"/>
    <property type="match status" value="1"/>
</dbReference>
<evidence type="ECO:0000256" key="2">
    <source>
        <dbReference type="ARBA" id="ARBA00022448"/>
    </source>
</evidence>
<evidence type="ECO:0000256" key="7">
    <source>
        <dbReference type="SAM" id="Phobius"/>
    </source>
</evidence>
<feature type="transmembrane region" description="Helical" evidence="7">
    <location>
        <begin position="337"/>
        <end position="356"/>
    </location>
</feature>